<keyword evidence="4 9" id="KW-0349">Heme</keyword>
<dbReference type="PRINTS" id="PR00463">
    <property type="entry name" value="EP450I"/>
</dbReference>
<evidence type="ECO:0000256" key="4">
    <source>
        <dbReference type="ARBA" id="ARBA00022617"/>
    </source>
</evidence>
<evidence type="ECO:0000256" key="3">
    <source>
        <dbReference type="ARBA" id="ARBA00010617"/>
    </source>
</evidence>
<keyword evidence="8" id="KW-0503">Monooxygenase</keyword>
<dbReference type="PANTHER" id="PTHR46300:SF5">
    <property type="entry name" value="CYTOCHROME P450"/>
    <property type="match status" value="1"/>
</dbReference>
<protein>
    <submittedName>
        <fullName evidence="10">Cytochrome P450</fullName>
    </submittedName>
</protein>
<dbReference type="Proteomes" id="UP000308652">
    <property type="component" value="Unassembled WGS sequence"/>
</dbReference>
<dbReference type="GO" id="GO:0004497">
    <property type="term" value="F:monooxygenase activity"/>
    <property type="evidence" value="ECO:0007669"/>
    <property type="project" value="UniProtKB-KW"/>
</dbReference>
<evidence type="ECO:0000256" key="2">
    <source>
        <dbReference type="ARBA" id="ARBA00005179"/>
    </source>
</evidence>
<dbReference type="GO" id="GO:0020037">
    <property type="term" value="F:heme binding"/>
    <property type="evidence" value="ECO:0007669"/>
    <property type="project" value="InterPro"/>
</dbReference>
<dbReference type="InterPro" id="IPR036396">
    <property type="entry name" value="Cyt_P450_sf"/>
</dbReference>
<feature type="binding site" description="axial binding residue" evidence="9">
    <location>
        <position position="440"/>
    </location>
    <ligand>
        <name>heme</name>
        <dbReference type="ChEBI" id="CHEBI:30413"/>
    </ligand>
    <ligandPart>
        <name>Fe</name>
        <dbReference type="ChEBI" id="CHEBI:18248"/>
    </ligandPart>
</feature>
<proteinExistence type="inferred from homology"/>
<dbReference type="GO" id="GO:0005506">
    <property type="term" value="F:iron ion binding"/>
    <property type="evidence" value="ECO:0007669"/>
    <property type="project" value="InterPro"/>
</dbReference>
<dbReference type="InterPro" id="IPR002401">
    <property type="entry name" value="Cyt_P450_E_grp-I"/>
</dbReference>
<dbReference type="Pfam" id="PF00067">
    <property type="entry name" value="p450"/>
    <property type="match status" value="1"/>
</dbReference>
<organism evidence="10 11">
    <name type="scientific">Crucibulum laeve</name>
    <dbReference type="NCBI Taxonomy" id="68775"/>
    <lineage>
        <taxon>Eukaryota</taxon>
        <taxon>Fungi</taxon>
        <taxon>Dikarya</taxon>
        <taxon>Basidiomycota</taxon>
        <taxon>Agaricomycotina</taxon>
        <taxon>Agaricomycetes</taxon>
        <taxon>Agaricomycetidae</taxon>
        <taxon>Agaricales</taxon>
        <taxon>Agaricineae</taxon>
        <taxon>Nidulariaceae</taxon>
        <taxon>Crucibulum</taxon>
    </lineage>
</organism>
<comment type="similarity">
    <text evidence="3">Belongs to the cytochrome P450 family.</text>
</comment>
<keyword evidence="11" id="KW-1185">Reference proteome</keyword>
<dbReference type="Gene3D" id="1.10.630.10">
    <property type="entry name" value="Cytochrome P450"/>
    <property type="match status" value="1"/>
</dbReference>
<dbReference type="PANTHER" id="PTHR46300">
    <property type="entry name" value="P450, PUTATIVE (EUROFUNG)-RELATED-RELATED"/>
    <property type="match status" value="1"/>
</dbReference>
<dbReference type="InterPro" id="IPR001128">
    <property type="entry name" value="Cyt_P450"/>
</dbReference>
<evidence type="ECO:0000256" key="1">
    <source>
        <dbReference type="ARBA" id="ARBA00001971"/>
    </source>
</evidence>
<dbReference type="AlphaFoldDB" id="A0A5C3LUT7"/>
<gene>
    <name evidence="10" type="ORF">BDQ12DRAFT_706500</name>
</gene>
<comment type="pathway">
    <text evidence="2">Secondary metabolite biosynthesis.</text>
</comment>
<evidence type="ECO:0000313" key="11">
    <source>
        <dbReference type="Proteomes" id="UP000308652"/>
    </source>
</evidence>
<evidence type="ECO:0000313" key="10">
    <source>
        <dbReference type="EMBL" id="TFK36163.1"/>
    </source>
</evidence>
<dbReference type="GO" id="GO:0016705">
    <property type="term" value="F:oxidoreductase activity, acting on paired donors, with incorporation or reduction of molecular oxygen"/>
    <property type="evidence" value="ECO:0007669"/>
    <property type="project" value="InterPro"/>
</dbReference>
<dbReference type="OrthoDB" id="2789670at2759"/>
<evidence type="ECO:0000256" key="7">
    <source>
        <dbReference type="ARBA" id="ARBA00023004"/>
    </source>
</evidence>
<keyword evidence="7 9" id="KW-0408">Iron</keyword>
<dbReference type="STRING" id="68775.A0A5C3LUT7"/>
<accession>A0A5C3LUT7</accession>
<comment type="cofactor">
    <cofactor evidence="1 9">
        <name>heme</name>
        <dbReference type="ChEBI" id="CHEBI:30413"/>
    </cofactor>
</comment>
<sequence>MHTSIACAVVIFLLSLWRVYLRRNRFPLPPGPPADPIIGHLLLIPSNKQADFFYNLSLKYGGVTHLCILGQTIIVLNTVQAAVDLLEKRGSIYSDRPKFTIFELMGWNAVLTFLPYGKQFQKHRTLIQDYFSRKKCESYQHYQIEETRVLLHQLSENPKAYDDHLKRFATGIIMQTCYGYEVKSDNDIFLKIAKDAMETFNKCGSPGSTMVDLFPFLQYLPYWVPGTYYARKAKEFQTQTTAMYEFPFRAVQTQVEGCAKPSYLSHRLEALNSKESVTGEEWADIKGSTATIYAAGTESTASTLAIFVLAMVLYPEYQIKAQREIDHVVGKDRLPIFEERPNLPFLECILQETYRWHNALPEGVPHRAMEDDVYNGMFIPKGAIIIANTRGMSLDSSVYSPVPRSTSDAHIFNPLRFRPKPLGLGEPYPIAHFGFRRRICPGKHLADASIWIAIASILSMFSLSKVVNDDGVEITPEVVFTAGLASRPEPVDCKIHPRNLSALEALFQDNS</sequence>
<evidence type="ECO:0000256" key="8">
    <source>
        <dbReference type="ARBA" id="ARBA00023033"/>
    </source>
</evidence>
<reference evidence="10 11" key="1">
    <citation type="journal article" date="2019" name="Nat. Ecol. Evol.">
        <title>Megaphylogeny resolves global patterns of mushroom evolution.</title>
        <authorList>
            <person name="Varga T."/>
            <person name="Krizsan K."/>
            <person name="Foldi C."/>
            <person name="Dima B."/>
            <person name="Sanchez-Garcia M."/>
            <person name="Sanchez-Ramirez S."/>
            <person name="Szollosi G.J."/>
            <person name="Szarkandi J.G."/>
            <person name="Papp V."/>
            <person name="Albert L."/>
            <person name="Andreopoulos W."/>
            <person name="Angelini C."/>
            <person name="Antonin V."/>
            <person name="Barry K.W."/>
            <person name="Bougher N.L."/>
            <person name="Buchanan P."/>
            <person name="Buyck B."/>
            <person name="Bense V."/>
            <person name="Catcheside P."/>
            <person name="Chovatia M."/>
            <person name="Cooper J."/>
            <person name="Damon W."/>
            <person name="Desjardin D."/>
            <person name="Finy P."/>
            <person name="Geml J."/>
            <person name="Haridas S."/>
            <person name="Hughes K."/>
            <person name="Justo A."/>
            <person name="Karasinski D."/>
            <person name="Kautmanova I."/>
            <person name="Kiss B."/>
            <person name="Kocsube S."/>
            <person name="Kotiranta H."/>
            <person name="LaButti K.M."/>
            <person name="Lechner B.E."/>
            <person name="Liimatainen K."/>
            <person name="Lipzen A."/>
            <person name="Lukacs Z."/>
            <person name="Mihaltcheva S."/>
            <person name="Morgado L.N."/>
            <person name="Niskanen T."/>
            <person name="Noordeloos M.E."/>
            <person name="Ohm R.A."/>
            <person name="Ortiz-Santana B."/>
            <person name="Ovrebo C."/>
            <person name="Racz N."/>
            <person name="Riley R."/>
            <person name="Savchenko A."/>
            <person name="Shiryaev A."/>
            <person name="Soop K."/>
            <person name="Spirin V."/>
            <person name="Szebenyi C."/>
            <person name="Tomsovsky M."/>
            <person name="Tulloss R.E."/>
            <person name="Uehling J."/>
            <person name="Grigoriev I.V."/>
            <person name="Vagvolgyi C."/>
            <person name="Papp T."/>
            <person name="Martin F.M."/>
            <person name="Miettinen O."/>
            <person name="Hibbett D.S."/>
            <person name="Nagy L.G."/>
        </authorList>
    </citation>
    <scope>NUCLEOTIDE SEQUENCE [LARGE SCALE GENOMIC DNA]</scope>
    <source>
        <strain evidence="10 11">CBS 166.37</strain>
    </source>
</reference>
<dbReference type="CDD" id="cd11065">
    <property type="entry name" value="CYP64-like"/>
    <property type="match status" value="1"/>
</dbReference>
<dbReference type="EMBL" id="ML213616">
    <property type="protein sequence ID" value="TFK36163.1"/>
    <property type="molecule type" value="Genomic_DNA"/>
</dbReference>
<dbReference type="InterPro" id="IPR050364">
    <property type="entry name" value="Cytochrome_P450_fung"/>
</dbReference>
<evidence type="ECO:0000256" key="6">
    <source>
        <dbReference type="ARBA" id="ARBA00023002"/>
    </source>
</evidence>
<dbReference type="SUPFAM" id="SSF48264">
    <property type="entry name" value="Cytochrome P450"/>
    <property type="match status" value="1"/>
</dbReference>
<keyword evidence="5 9" id="KW-0479">Metal-binding</keyword>
<evidence type="ECO:0000256" key="9">
    <source>
        <dbReference type="PIRSR" id="PIRSR602401-1"/>
    </source>
</evidence>
<evidence type="ECO:0000256" key="5">
    <source>
        <dbReference type="ARBA" id="ARBA00022723"/>
    </source>
</evidence>
<name>A0A5C3LUT7_9AGAR</name>
<keyword evidence="6" id="KW-0560">Oxidoreductase</keyword>